<evidence type="ECO:0000256" key="4">
    <source>
        <dbReference type="ARBA" id="ARBA00022723"/>
    </source>
</evidence>
<organism evidence="8">
    <name type="scientific">Pseudothermotoga hypogea</name>
    <dbReference type="NCBI Taxonomy" id="57487"/>
    <lineage>
        <taxon>Bacteria</taxon>
        <taxon>Thermotogati</taxon>
        <taxon>Thermotogota</taxon>
        <taxon>Thermotogae</taxon>
        <taxon>Thermotogales</taxon>
        <taxon>Thermotogaceae</taxon>
        <taxon>Pseudothermotoga</taxon>
    </lineage>
</organism>
<dbReference type="Gene3D" id="1.10.600.10">
    <property type="entry name" value="Farnesyl Diphosphate Synthase"/>
    <property type="match status" value="1"/>
</dbReference>
<dbReference type="AlphaFoldDB" id="A0A832I7W6"/>
<evidence type="ECO:0000256" key="3">
    <source>
        <dbReference type="ARBA" id="ARBA00022679"/>
    </source>
</evidence>
<dbReference type="PANTHER" id="PTHR43281">
    <property type="entry name" value="FARNESYL DIPHOSPHATE SYNTHASE"/>
    <property type="match status" value="1"/>
</dbReference>
<protein>
    <submittedName>
        <fullName evidence="8">Polyprenyl synthetase family protein</fullName>
    </submittedName>
</protein>
<dbReference type="GO" id="GO:0004659">
    <property type="term" value="F:prenyltransferase activity"/>
    <property type="evidence" value="ECO:0007669"/>
    <property type="project" value="InterPro"/>
</dbReference>
<dbReference type="PROSITE" id="PS00444">
    <property type="entry name" value="POLYPRENYL_SYNTHASE_2"/>
    <property type="match status" value="1"/>
</dbReference>
<proteinExistence type="inferred from homology"/>
<accession>A0A832I7W6</accession>
<keyword evidence="4" id="KW-0479">Metal-binding</keyword>
<dbReference type="InterPro" id="IPR033749">
    <property type="entry name" value="Polyprenyl_synt_CS"/>
</dbReference>
<keyword evidence="5" id="KW-0460">Magnesium</keyword>
<dbReference type="InterPro" id="IPR008949">
    <property type="entry name" value="Isoprenoid_synthase_dom_sf"/>
</dbReference>
<keyword evidence="6" id="KW-0414">Isoprene biosynthesis</keyword>
<evidence type="ECO:0000256" key="2">
    <source>
        <dbReference type="ARBA" id="ARBA00006706"/>
    </source>
</evidence>
<reference evidence="8" key="1">
    <citation type="journal article" date="2020" name="mSystems">
        <title>Genome- and Community-Level Interaction Insights into Carbon Utilization and Element Cycling Functions of Hydrothermarchaeota in Hydrothermal Sediment.</title>
        <authorList>
            <person name="Zhou Z."/>
            <person name="Liu Y."/>
            <person name="Xu W."/>
            <person name="Pan J."/>
            <person name="Luo Z.H."/>
            <person name="Li M."/>
        </authorList>
    </citation>
    <scope>NUCLEOTIDE SEQUENCE [LARGE SCALE GENOMIC DNA]</scope>
    <source>
        <strain evidence="8">SpSt-86</strain>
    </source>
</reference>
<dbReference type="SUPFAM" id="SSF48576">
    <property type="entry name" value="Terpenoid synthases"/>
    <property type="match status" value="1"/>
</dbReference>
<dbReference type="InterPro" id="IPR000092">
    <property type="entry name" value="Polyprenyl_synt"/>
</dbReference>
<dbReference type="SFLD" id="SFLDS00005">
    <property type="entry name" value="Isoprenoid_Synthase_Type_I"/>
    <property type="match status" value="1"/>
</dbReference>
<evidence type="ECO:0000256" key="1">
    <source>
        <dbReference type="ARBA" id="ARBA00001946"/>
    </source>
</evidence>
<evidence type="ECO:0000256" key="6">
    <source>
        <dbReference type="ARBA" id="ARBA00023229"/>
    </source>
</evidence>
<evidence type="ECO:0000256" key="5">
    <source>
        <dbReference type="ARBA" id="ARBA00022842"/>
    </source>
</evidence>
<comment type="cofactor">
    <cofactor evidence="1">
        <name>Mg(2+)</name>
        <dbReference type="ChEBI" id="CHEBI:18420"/>
    </cofactor>
</comment>
<evidence type="ECO:0000313" key="8">
    <source>
        <dbReference type="EMBL" id="HGZ80443.1"/>
    </source>
</evidence>
<dbReference type="PANTHER" id="PTHR43281:SF1">
    <property type="entry name" value="FARNESYL DIPHOSPHATE SYNTHASE"/>
    <property type="match status" value="1"/>
</dbReference>
<name>A0A832I7W6_9THEM</name>
<dbReference type="Pfam" id="PF00348">
    <property type="entry name" value="polyprenyl_synt"/>
    <property type="match status" value="1"/>
</dbReference>
<gene>
    <name evidence="8" type="ORF">ENW55_10730</name>
</gene>
<dbReference type="EMBL" id="DTKQ01000059">
    <property type="protein sequence ID" value="HGZ80443.1"/>
    <property type="molecule type" value="Genomic_DNA"/>
</dbReference>
<keyword evidence="3 7" id="KW-0808">Transferase</keyword>
<comment type="caution">
    <text evidence="8">The sequence shown here is derived from an EMBL/GenBank/DDBJ whole genome shotgun (WGS) entry which is preliminary data.</text>
</comment>
<dbReference type="CDD" id="cd00685">
    <property type="entry name" value="Trans_IPPS_HT"/>
    <property type="match status" value="1"/>
</dbReference>
<dbReference type="SFLD" id="SFLDG01017">
    <property type="entry name" value="Polyprenyl_Transferase_Like"/>
    <property type="match status" value="1"/>
</dbReference>
<dbReference type="PROSITE" id="PS00723">
    <property type="entry name" value="POLYPRENYL_SYNTHASE_1"/>
    <property type="match status" value="1"/>
</dbReference>
<evidence type="ECO:0000256" key="7">
    <source>
        <dbReference type="RuleBase" id="RU004466"/>
    </source>
</evidence>
<dbReference type="GO" id="GO:0046872">
    <property type="term" value="F:metal ion binding"/>
    <property type="evidence" value="ECO:0007669"/>
    <property type="project" value="UniProtKB-KW"/>
</dbReference>
<dbReference type="GO" id="GO:0008299">
    <property type="term" value="P:isoprenoid biosynthetic process"/>
    <property type="evidence" value="ECO:0007669"/>
    <property type="project" value="UniProtKB-KW"/>
</dbReference>
<sequence length="280" mass="31415">MRKTETEFLKEFEELLREEIKEACCRVERAIAYSVLTPGKRFRPLLIWSICNDLDVPVELVWHPALAVELFHTASLIHDDLPQIDDSPLRRGKPSCHVVFGNDTAILAGDGLMLRAFCVLSDSPAEPRKKEMLFRYFSRSTYQVLVGEALDVEYTGASPDLGEVLRMYAKKTGALFSFCFASGPILAGKFDLAERFSKLGEALGIWFQVQDDIKDACGDESKLGKPVGRDVALGKPTVVKILGLEQSKIFADKLLRSIMRQLGKLRLKSVHKLLEDLAKR</sequence>
<comment type="similarity">
    <text evidence="2 7">Belongs to the FPP/GGPP synthase family.</text>
</comment>